<evidence type="ECO:0000256" key="1">
    <source>
        <dbReference type="ARBA" id="ARBA00004651"/>
    </source>
</evidence>
<feature type="transmembrane region" description="Helical" evidence="12">
    <location>
        <begin position="15"/>
        <end position="35"/>
    </location>
</feature>
<feature type="binding site" evidence="12">
    <location>
        <position position="149"/>
    </location>
    <ligand>
        <name>Zn(2+)</name>
        <dbReference type="ChEBI" id="CHEBI:29105"/>
        <note>catalytic</note>
    </ligand>
</feature>
<dbReference type="GO" id="GO:0006508">
    <property type="term" value="P:proteolysis"/>
    <property type="evidence" value="ECO:0007669"/>
    <property type="project" value="UniProtKB-KW"/>
</dbReference>
<evidence type="ECO:0000313" key="14">
    <source>
        <dbReference type="EMBL" id="OYD06922.1"/>
    </source>
</evidence>
<dbReference type="CDD" id="cd07340">
    <property type="entry name" value="M48B_Htpx_like"/>
    <property type="match status" value="1"/>
</dbReference>
<evidence type="ECO:0000256" key="11">
    <source>
        <dbReference type="ARBA" id="ARBA00023136"/>
    </source>
</evidence>
<keyword evidence="8 12" id="KW-0862">Zinc</keyword>
<dbReference type="Proteomes" id="UP000215459">
    <property type="component" value="Unassembled WGS sequence"/>
</dbReference>
<comment type="subcellular location">
    <subcellularLocation>
        <location evidence="1 12">Cell membrane</location>
        <topology evidence="1 12">Multi-pass membrane protein</topology>
    </subcellularLocation>
</comment>
<dbReference type="AlphaFoldDB" id="A0A235B3X3"/>
<sequence length="291" mass="31704">MLLHKQIESNKRKTVSIVLAFIVLVLLTGAGATYVQFGEPLWGGILAVVLAVGYTLLMVMSSTRVVMAMNHAREVERSEDQPFLWHMVEGLALAARVPMPRIFIVDDSIPNAFATGISPEKGAVAVTTGLMDRLGREEVEAVLAHEMAHIKNYDIRLSTVALALVSVIAIMSDFGTNILLGGRGRDKGVHPVVYMLAVVLLLVSPLLATLIRLAISRNREYLADASGAELCRNPYALASALEKISSTQEPVKEASQASAMLYFSDPLKKKMAGLFSTHPPAEERIRRLRGM</sequence>
<proteinExistence type="inferred from homology"/>
<dbReference type="PANTHER" id="PTHR43221">
    <property type="entry name" value="PROTEASE HTPX"/>
    <property type="match status" value="1"/>
</dbReference>
<evidence type="ECO:0000256" key="6">
    <source>
        <dbReference type="ARBA" id="ARBA00022723"/>
    </source>
</evidence>
<keyword evidence="6 12" id="KW-0479">Metal-binding</keyword>
<comment type="caution">
    <text evidence="14">The sequence shown here is derived from an EMBL/GenBank/DDBJ whole genome shotgun (WGS) entry which is preliminary data.</text>
</comment>
<dbReference type="InterPro" id="IPR001915">
    <property type="entry name" value="Peptidase_M48"/>
</dbReference>
<evidence type="ECO:0000256" key="9">
    <source>
        <dbReference type="ARBA" id="ARBA00022989"/>
    </source>
</evidence>
<feature type="transmembrane region" description="Helical" evidence="12">
    <location>
        <begin position="41"/>
        <end position="60"/>
    </location>
</feature>
<dbReference type="Gene3D" id="3.30.2010.10">
    <property type="entry name" value="Metalloproteases ('zincins'), catalytic domain"/>
    <property type="match status" value="1"/>
</dbReference>
<evidence type="ECO:0000256" key="10">
    <source>
        <dbReference type="ARBA" id="ARBA00023049"/>
    </source>
</evidence>
<dbReference type="RefSeq" id="WP_094265121.1">
    <property type="nucleotide sequence ID" value="NZ_NOWF01000008.1"/>
</dbReference>
<dbReference type="InterPro" id="IPR050083">
    <property type="entry name" value="HtpX_protease"/>
</dbReference>
<dbReference type="Pfam" id="PF01435">
    <property type="entry name" value="Peptidase_M48"/>
    <property type="match status" value="1"/>
</dbReference>
<feature type="binding site" evidence="12">
    <location>
        <position position="220"/>
    </location>
    <ligand>
        <name>Zn(2+)</name>
        <dbReference type="ChEBI" id="CHEBI:29105"/>
        <note>catalytic</note>
    </ligand>
</feature>
<dbReference type="PANTHER" id="PTHR43221:SF1">
    <property type="entry name" value="PROTEASE HTPX"/>
    <property type="match status" value="1"/>
</dbReference>
<dbReference type="GO" id="GO:0004222">
    <property type="term" value="F:metalloendopeptidase activity"/>
    <property type="evidence" value="ECO:0007669"/>
    <property type="project" value="UniProtKB-UniRule"/>
</dbReference>
<name>A0A235B3X3_9BACL</name>
<comment type="cofactor">
    <cofactor evidence="12">
        <name>Zn(2+)</name>
        <dbReference type="ChEBI" id="CHEBI:29105"/>
    </cofactor>
    <text evidence="12">Binds 1 zinc ion per subunit.</text>
</comment>
<keyword evidence="7 12" id="KW-0378">Hydrolase</keyword>
<dbReference type="EC" id="3.4.24.-" evidence="12"/>
<dbReference type="InterPro" id="IPR022919">
    <property type="entry name" value="Pept_M48_protease_HtpX"/>
</dbReference>
<evidence type="ECO:0000256" key="4">
    <source>
        <dbReference type="ARBA" id="ARBA00022670"/>
    </source>
</evidence>
<comment type="similarity">
    <text evidence="2 12">Belongs to the peptidase M48B family.</text>
</comment>
<organism evidence="14 15">
    <name type="scientific">Paludifilum halophilum</name>
    <dbReference type="NCBI Taxonomy" id="1642702"/>
    <lineage>
        <taxon>Bacteria</taxon>
        <taxon>Bacillati</taxon>
        <taxon>Bacillota</taxon>
        <taxon>Bacilli</taxon>
        <taxon>Bacillales</taxon>
        <taxon>Thermoactinomycetaceae</taxon>
        <taxon>Paludifilum</taxon>
    </lineage>
</organism>
<feature type="binding site" evidence="12">
    <location>
        <position position="145"/>
    </location>
    <ligand>
        <name>Zn(2+)</name>
        <dbReference type="ChEBI" id="CHEBI:29105"/>
        <note>catalytic</note>
    </ligand>
</feature>
<protein>
    <recommendedName>
        <fullName evidence="12">Protease HtpX homolog</fullName>
        <ecNumber evidence="12">3.4.24.-</ecNumber>
    </recommendedName>
</protein>
<feature type="transmembrane region" description="Helical" evidence="12">
    <location>
        <begin position="192"/>
        <end position="215"/>
    </location>
</feature>
<dbReference type="GO" id="GO:0008270">
    <property type="term" value="F:zinc ion binding"/>
    <property type="evidence" value="ECO:0007669"/>
    <property type="project" value="UniProtKB-UniRule"/>
</dbReference>
<keyword evidence="3 12" id="KW-1003">Cell membrane</keyword>
<evidence type="ECO:0000313" key="15">
    <source>
        <dbReference type="Proteomes" id="UP000215459"/>
    </source>
</evidence>
<dbReference type="EMBL" id="NOWF01000008">
    <property type="protein sequence ID" value="OYD06922.1"/>
    <property type="molecule type" value="Genomic_DNA"/>
</dbReference>
<evidence type="ECO:0000256" key="2">
    <source>
        <dbReference type="ARBA" id="ARBA00009779"/>
    </source>
</evidence>
<dbReference type="GO" id="GO:0005886">
    <property type="term" value="C:plasma membrane"/>
    <property type="evidence" value="ECO:0007669"/>
    <property type="project" value="UniProtKB-SubCell"/>
</dbReference>
<dbReference type="OrthoDB" id="15218at2"/>
<keyword evidence="15" id="KW-1185">Reference proteome</keyword>
<evidence type="ECO:0000256" key="5">
    <source>
        <dbReference type="ARBA" id="ARBA00022692"/>
    </source>
</evidence>
<evidence type="ECO:0000256" key="7">
    <source>
        <dbReference type="ARBA" id="ARBA00022801"/>
    </source>
</evidence>
<keyword evidence="11 12" id="KW-0472">Membrane</keyword>
<evidence type="ECO:0000259" key="13">
    <source>
        <dbReference type="Pfam" id="PF01435"/>
    </source>
</evidence>
<keyword evidence="9 12" id="KW-1133">Transmembrane helix</keyword>
<keyword evidence="4 12" id="KW-0645">Protease</keyword>
<dbReference type="NCBIfam" id="NF003425">
    <property type="entry name" value="PRK04897.1"/>
    <property type="match status" value="1"/>
</dbReference>
<feature type="transmembrane region" description="Helical" evidence="12">
    <location>
        <begin position="157"/>
        <end position="180"/>
    </location>
</feature>
<gene>
    <name evidence="12" type="primary">htpX</name>
    <name evidence="14" type="ORF">CHM34_13355</name>
</gene>
<feature type="domain" description="Peptidase M48" evidence="13">
    <location>
        <begin position="84"/>
        <end position="290"/>
    </location>
</feature>
<accession>A0A235B3X3</accession>
<feature type="active site" evidence="12">
    <location>
        <position position="146"/>
    </location>
</feature>
<keyword evidence="10 12" id="KW-0482">Metalloprotease</keyword>
<evidence type="ECO:0000256" key="8">
    <source>
        <dbReference type="ARBA" id="ARBA00022833"/>
    </source>
</evidence>
<dbReference type="HAMAP" id="MF_00188">
    <property type="entry name" value="Pept_M48_protease_HtpX"/>
    <property type="match status" value="1"/>
</dbReference>
<evidence type="ECO:0000256" key="3">
    <source>
        <dbReference type="ARBA" id="ARBA00022475"/>
    </source>
</evidence>
<reference evidence="14 15" key="1">
    <citation type="submission" date="2017-07" db="EMBL/GenBank/DDBJ databases">
        <title>The genome sequence of Paludifilum halophilum highlights mechanisms for microbial adaptation to high salt environemnts.</title>
        <authorList>
            <person name="Belbahri L."/>
        </authorList>
    </citation>
    <scope>NUCLEOTIDE SEQUENCE [LARGE SCALE GENOMIC DNA]</scope>
    <source>
        <strain evidence="14 15">DSM 102817</strain>
    </source>
</reference>
<keyword evidence="5 12" id="KW-0812">Transmembrane</keyword>
<evidence type="ECO:0000256" key="12">
    <source>
        <dbReference type="HAMAP-Rule" id="MF_00188"/>
    </source>
</evidence>